<dbReference type="AlphaFoldDB" id="A0A5N6UY82"/>
<reference evidence="1 2" key="1">
    <citation type="submission" date="2019-04" db="EMBL/GenBank/DDBJ databases">
        <title>Friends and foes A comparative genomics study of 23 Aspergillus species from section Flavi.</title>
        <authorList>
            <consortium name="DOE Joint Genome Institute"/>
            <person name="Kjaerbolling I."/>
            <person name="Vesth T."/>
            <person name="Frisvad J.C."/>
            <person name="Nybo J.L."/>
            <person name="Theobald S."/>
            <person name="Kildgaard S."/>
            <person name="Isbrandt T."/>
            <person name="Kuo A."/>
            <person name="Sato A."/>
            <person name="Lyhne E.K."/>
            <person name="Kogle M.E."/>
            <person name="Wiebenga A."/>
            <person name="Kun R.S."/>
            <person name="Lubbers R.J."/>
            <person name="Makela M.R."/>
            <person name="Barry K."/>
            <person name="Chovatia M."/>
            <person name="Clum A."/>
            <person name="Daum C."/>
            <person name="Haridas S."/>
            <person name="He G."/>
            <person name="LaButti K."/>
            <person name="Lipzen A."/>
            <person name="Mondo S."/>
            <person name="Riley R."/>
            <person name="Salamov A."/>
            <person name="Simmons B.A."/>
            <person name="Magnuson J.K."/>
            <person name="Henrissat B."/>
            <person name="Mortensen U.H."/>
            <person name="Larsen T.O."/>
            <person name="Devries R.P."/>
            <person name="Grigoriev I.V."/>
            <person name="Machida M."/>
            <person name="Baker S.E."/>
            <person name="Andersen M.R."/>
        </authorList>
    </citation>
    <scope>NUCLEOTIDE SEQUENCE [LARGE SCALE GENOMIC DNA]</scope>
    <source>
        <strain evidence="1 2">CBS 117626</strain>
    </source>
</reference>
<name>A0A5N6UY82_ASPTM</name>
<keyword evidence="2" id="KW-1185">Reference proteome</keyword>
<dbReference type="EMBL" id="ML738616">
    <property type="protein sequence ID" value="KAE8163617.1"/>
    <property type="molecule type" value="Genomic_DNA"/>
</dbReference>
<organism evidence="1 2">
    <name type="scientific">Aspergillus tamarii</name>
    <dbReference type="NCBI Taxonomy" id="41984"/>
    <lineage>
        <taxon>Eukaryota</taxon>
        <taxon>Fungi</taxon>
        <taxon>Dikarya</taxon>
        <taxon>Ascomycota</taxon>
        <taxon>Pezizomycotina</taxon>
        <taxon>Eurotiomycetes</taxon>
        <taxon>Eurotiomycetidae</taxon>
        <taxon>Eurotiales</taxon>
        <taxon>Aspergillaceae</taxon>
        <taxon>Aspergillus</taxon>
        <taxon>Aspergillus subgen. Circumdati</taxon>
    </lineage>
</organism>
<evidence type="ECO:0000313" key="1">
    <source>
        <dbReference type="EMBL" id="KAE8163617.1"/>
    </source>
</evidence>
<sequence>MSLELNVVRSAVSTNILVRQELERLEIAYKAASSKDVKLLQCWDLFLYDLMKSMAKEGRRFVEGQLAAFKNDCIESKQPGDNDWFAQVQWVQELVKGIEKQLDKIKTNLNDLF</sequence>
<dbReference type="OrthoDB" id="10473939at2759"/>
<gene>
    <name evidence="1" type="ORF">BDV40DRAFT_299349</name>
</gene>
<evidence type="ECO:0000313" key="2">
    <source>
        <dbReference type="Proteomes" id="UP000326950"/>
    </source>
</evidence>
<dbReference type="Proteomes" id="UP000326950">
    <property type="component" value="Unassembled WGS sequence"/>
</dbReference>
<accession>A0A5N6UY82</accession>
<protein>
    <submittedName>
        <fullName evidence="1">Uncharacterized protein</fullName>
    </submittedName>
</protein>
<proteinExistence type="predicted"/>